<dbReference type="InterPro" id="IPR001647">
    <property type="entry name" value="HTH_TetR"/>
</dbReference>
<evidence type="ECO:0000313" key="4">
    <source>
        <dbReference type="EMBL" id="SMC26852.1"/>
    </source>
</evidence>
<dbReference type="SUPFAM" id="SSF46689">
    <property type="entry name" value="Homeodomain-like"/>
    <property type="match status" value="1"/>
</dbReference>
<dbReference type="AlphaFoldDB" id="A0A1W1XSM1"/>
<name>A0A1W1XSM1_9CLOT</name>
<accession>A0A1W1XSM1</accession>
<dbReference type="InterPro" id="IPR009057">
    <property type="entry name" value="Homeodomain-like_sf"/>
</dbReference>
<sequence>MKKSRRRGKDLEEAILNSTWKLLKENGYEKLTMDSIAENASTTKTVLYRRWNGKAEIIMAAARHHLPNFKITAPNTGNLRKDLFELFLPLVEMLDFLGTDTLQGILRDQLHKVSFIDILNTINTENALNSMLEQLFTYAHERKEINKAKLTNMAKTLPTNLIVNAILIGNLNKETIIHIIDDILLPTYQHTLDI</sequence>
<dbReference type="GO" id="GO:0003677">
    <property type="term" value="F:DNA binding"/>
    <property type="evidence" value="ECO:0007669"/>
    <property type="project" value="UniProtKB-UniRule"/>
</dbReference>
<organism evidence="4 5">
    <name type="scientific">Clostridium acidisoli DSM 12555</name>
    <dbReference type="NCBI Taxonomy" id="1121291"/>
    <lineage>
        <taxon>Bacteria</taxon>
        <taxon>Bacillati</taxon>
        <taxon>Bacillota</taxon>
        <taxon>Clostridia</taxon>
        <taxon>Eubacteriales</taxon>
        <taxon>Clostridiaceae</taxon>
        <taxon>Clostridium</taxon>
    </lineage>
</organism>
<dbReference type="Pfam" id="PF00440">
    <property type="entry name" value="TetR_N"/>
    <property type="match status" value="1"/>
</dbReference>
<evidence type="ECO:0000256" key="2">
    <source>
        <dbReference type="PROSITE-ProRule" id="PRU00335"/>
    </source>
</evidence>
<proteinExistence type="predicted"/>
<gene>
    <name evidence="4" type="ORF">SAMN02745134_02975</name>
</gene>
<dbReference type="Proteomes" id="UP000192468">
    <property type="component" value="Unassembled WGS sequence"/>
</dbReference>
<keyword evidence="5" id="KW-1185">Reference proteome</keyword>
<dbReference type="STRING" id="1121291.SAMN02745134_02975"/>
<evidence type="ECO:0000256" key="1">
    <source>
        <dbReference type="ARBA" id="ARBA00023125"/>
    </source>
</evidence>
<dbReference type="Gene3D" id="1.10.357.10">
    <property type="entry name" value="Tetracycline Repressor, domain 2"/>
    <property type="match status" value="1"/>
</dbReference>
<dbReference type="OrthoDB" id="277085at2"/>
<reference evidence="4 5" key="1">
    <citation type="submission" date="2017-04" db="EMBL/GenBank/DDBJ databases">
        <authorList>
            <person name="Afonso C.L."/>
            <person name="Miller P.J."/>
            <person name="Scott M.A."/>
            <person name="Spackman E."/>
            <person name="Goraichik I."/>
            <person name="Dimitrov K.M."/>
            <person name="Suarez D.L."/>
            <person name="Swayne D.E."/>
        </authorList>
    </citation>
    <scope>NUCLEOTIDE SEQUENCE [LARGE SCALE GENOMIC DNA]</scope>
    <source>
        <strain evidence="4 5">DSM 12555</strain>
    </source>
</reference>
<evidence type="ECO:0000259" key="3">
    <source>
        <dbReference type="PROSITE" id="PS50977"/>
    </source>
</evidence>
<dbReference type="EMBL" id="FWXH01000014">
    <property type="protein sequence ID" value="SMC26852.1"/>
    <property type="molecule type" value="Genomic_DNA"/>
</dbReference>
<protein>
    <submittedName>
        <fullName evidence="4">Transcriptional regulator, TetR family</fullName>
    </submittedName>
</protein>
<dbReference type="RefSeq" id="WP_084116793.1">
    <property type="nucleotide sequence ID" value="NZ_FWXH01000014.1"/>
</dbReference>
<keyword evidence="1 2" id="KW-0238">DNA-binding</keyword>
<feature type="DNA-binding region" description="H-T-H motif" evidence="2">
    <location>
        <begin position="32"/>
        <end position="51"/>
    </location>
</feature>
<evidence type="ECO:0000313" key="5">
    <source>
        <dbReference type="Proteomes" id="UP000192468"/>
    </source>
</evidence>
<feature type="domain" description="HTH tetR-type" evidence="3">
    <location>
        <begin position="9"/>
        <end position="69"/>
    </location>
</feature>
<dbReference type="PRINTS" id="PR00455">
    <property type="entry name" value="HTHTETR"/>
</dbReference>
<dbReference type="PROSITE" id="PS50977">
    <property type="entry name" value="HTH_TETR_2"/>
    <property type="match status" value="1"/>
</dbReference>